<dbReference type="Proteomes" id="UP000075430">
    <property type="component" value="Unassembled WGS sequence"/>
</dbReference>
<dbReference type="AlphaFoldDB" id="A0A150F5A1"/>
<name>A0A150F5A1_9BACI</name>
<comment type="caution">
    <text evidence="1">The sequence shown here is derived from an EMBL/GenBank/DDBJ whole genome shotgun (WGS) entry which is preliminary data.</text>
</comment>
<organism evidence="1 2">
    <name type="scientific">Bacillus nakamurai</name>
    <dbReference type="NCBI Taxonomy" id="1793963"/>
    <lineage>
        <taxon>Bacteria</taxon>
        <taxon>Bacillati</taxon>
        <taxon>Bacillota</taxon>
        <taxon>Bacilli</taxon>
        <taxon>Bacillales</taxon>
        <taxon>Bacillaceae</taxon>
        <taxon>Bacillus</taxon>
    </lineage>
</organism>
<sequence length="124" mass="14596">MKKEYRYPLMFTFSLLFLFLIRSIDSSLPFRISEMTGQWEEEIIKEEDGRTALLQRQKRSYQPGQEGHSYLARRNTYGGLFGRFVKVFVFFIPAARNRASRPYDHDRCKAAGSPDTFSHVVYII</sequence>
<reference evidence="2" key="1">
    <citation type="submission" date="2016-02" db="EMBL/GenBank/DDBJ databases">
        <authorList>
            <person name="Dunlap C."/>
        </authorList>
    </citation>
    <scope>NUCLEOTIDE SEQUENCE [LARGE SCALE GENOMIC DNA]</scope>
    <source>
        <strain evidence="2">NRRL B-41092</strain>
    </source>
</reference>
<accession>A0A150F5A1</accession>
<protein>
    <submittedName>
        <fullName evidence="1">Uncharacterized protein</fullName>
    </submittedName>
</protein>
<keyword evidence="2" id="KW-1185">Reference proteome</keyword>
<proteinExistence type="predicted"/>
<evidence type="ECO:0000313" key="2">
    <source>
        <dbReference type="Proteomes" id="UP000075430"/>
    </source>
</evidence>
<gene>
    <name evidence="1" type="ORF">AXI58_19310</name>
</gene>
<dbReference type="EMBL" id="LSBA01000021">
    <property type="protein sequence ID" value="KXZ17449.1"/>
    <property type="molecule type" value="Genomic_DNA"/>
</dbReference>
<evidence type="ECO:0000313" key="1">
    <source>
        <dbReference type="EMBL" id="KXZ17449.1"/>
    </source>
</evidence>